<gene>
    <name evidence="1" type="ORF">AHMF7616_05195</name>
    <name evidence="2" type="ORF">AHMF7616_05271</name>
</gene>
<dbReference type="OrthoDB" id="1091301at2"/>
<evidence type="ECO:0000313" key="2">
    <source>
        <dbReference type="EMBL" id="RDC58837.1"/>
    </source>
</evidence>
<sequence>MPIKALRPRYQEGYLVGKYPFRPIKTQGDDLANRMVAKFFVDNSDGKFWDTFFLPMPNEVIYPENDEVGVELNKIKLEFNKKYHC</sequence>
<dbReference type="AlphaFoldDB" id="A0A369Q1G1"/>
<reference evidence="1 3" key="1">
    <citation type="submission" date="2018-04" db="EMBL/GenBank/DDBJ databases">
        <title>Adhaeribacter sp. HMF7616 genome sequencing and assembly.</title>
        <authorList>
            <person name="Kang H."/>
            <person name="Kang J."/>
            <person name="Cha I."/>
            <person name="Kim H."/>
            <person name="Joh K."/>
        </authorList>
    </citation>
    <scope>NUCLEOTIDE SEQUENCE [LARGE SCALE GENOMIC DNA]</scope>
    <source>
        <strain evidence="1 3">HMF7616</strain>
    </source>
</reference>
<comment type="caution">
    <text evidence="1">The sequence shown here is derived from an EMBL/GenBank/DDBJ whole genome shotgun (WGS) entry which is preliminary data.</text>
</comment>
<dbReference type="Proteomes" id="UP000253919">
    <property type="component" value="Unassembled WGS sequence"/>
</dbReference>
<organism evidence="1 3">
    <name type="scientific">Adhaeribacter pallidiroseus</name>
    <dbReference type="NCBI Taxonomy" id="2072847"/>
    <lineage>
        <taxon>Bacteria</taxon>
        <taxon>Pseudomonadati</taxon>
        <taxon>Bacteroidota</taxon>
        <taxon>Cytophagia</taxon>
        <taxon>Cytophagales</taxon>
        <taxon>Hymenobacteraceae</taxon>
        <taxon>Adhaeribacter</taxon>
    </lineage>
</organism>
<accession>A0A369Q1G1</accession>
<dbReference type="EMBL" id="QASA01000002">
    <property type="protein sequence ID" value="RDC58761.1"/>
    <property type="molecule type" value="Genomic_DNA"/>
</dbReference>
<dbReference type="EMBL" id="QASA01000002">
    <property type="protein sequence ID" value="RDC58837.1"/>
    <property type="molecule type" value="Genomic_DNA"/>
</dbReference>
<evidence type="ECO:0000313" key="1">
    <source>
        <dbReference type="EMBL" id="RDC58761.1"/>
    </source>
</evidence>
<name>A0A369Q1G1_9BACT</name>
<keyword evidence="3" id="KW-1185">Reference proteome</keyword>
<proteinExistence type="predicted"/>
<dbReference type="RefSeq" id="WP_115375782.1">
    <property type="nucleotide sequence ID" value="NZ_QASA01000002.1"/>
</dbReference>
<protein>
    <submittedName>
        <fullName evidence="1">Uncharacterized protein</fullName>
    </submittedName>
</protein>
<evidence type="ECO:0000313" key="3">
    <source>
        <dbReference type="Proteomes" id="UP000253919"/>
    </source>
</evidence>